<dbReference type="GO" id="GO:0004476">
    <property type="term" value="F:mannose-6-phosphate isomerase activity"/>
    <property type="evidence" value="ECO:0007669"/>
    <property type="project" value="UniProtKB-EC"/>
</dbReference>
<dbReference type="AlphaFoldDB" id="A0A1I6BAR0"/>
<accession>A0A1I6BAR0</accession>
<reference evidence="24 25" key="1">
    <citation type="submission" date="2016-10" db="EMBL/GenBank/DDBJ databases">
        <authorList>
            <person name="de Groot N.N."/>
        </authorList>
    </citation>
    <scope>NUCLEOTIDE SEQUENCE [LARGE SCALE GENOMIC DNA]</scope>
    <source>
        <strain evidence="24 25">JCM 18415</strain>
    </source>
</reference>
<keyword evidence="9 24" id="KW-0808">Transferase</keyword>
<dbReference type="InterPro" id="IPR005835">
    <property type="entry name" value="NTP_transferase_dom"/>
</dbReference>
<dbReference type="Pfam" id="PF22640">
    <property type="entry name" value="ManC_GMP_beta-helix"/>
    <property type="match status" value="1"/>
</dbReference>
<evidence type="ECO:0000259" key="21">
    <source>
        <dbReference type="Pfam" id="PF00483"/>
    </source>
</evidence>
<dbReference type="GO" id="GO:0042121">
    <property type="term" value="P:alginic acid biosynthetic process"/>
    <property type="evidence" value="ECO:0007669"/>
    <property type="project" value="UniProtKB-KW"/>
</dbReference>
<keyword evidence="11" id="KW-0547">Nucleotide-binding</keyword>
<feature type="domain" description="Mannose-6-phosphate isomerase type II C-terminal" evidence="22">
    <location>
        <begin position="364"/>
        <end position="476"/>
    </location>
</feature>
<evidence type="ECO:0000256" key="10">
    <source>
        <dbReference type="ARBA" id="ARBA00022695"/>
    </source>
</evidence>
<dbReference type="InterPro" id="IPR011051">
    <property type="entry name" value="RmlC_Cupin_sf"/>
</dbReference>
<evidence type="ECO:0000256" key="19">
    <source>
        <dbReference type="ARBA" id="ARBA00067387"/>
    </source>
</evidence>
<dbReference type="GO" id="GO:0009298">
    <property type="term" value="P:GDP-mannose biosynthetic process"/>
    <property type="evidence" value="ECO:0007669"/>
    <property type="project" value="UniProtKB-UniPathway"/>
</dbReference>
<evidence type="ECO:0000256" key="17">
    <source>
        <dbReference type="ARBA" id="ARBA00047343"/>
    </source>
</evidence>
<evidence type="ECO:0000256" key="2">
    <source>
        <dbReference type="ARBA" id="ARBA00001941"/>
    </source>
</evidence>
<keyword evidence="10 24" id="KW-0548">Nucleotidyltransferase</keyword>
<dbReference type="UniPathway" id="UPA00126">
    <property type="reaction ID" value="UER00930"/>
</dbReference>
<dbReference type="PANTHER" id="PTHR46390:SF1">
    <property type="entry name" value="MANNOSE-1-PHOSPHATE GUANYLYLTRANSFERASE"/>
    <property type="match status" value="1"/>
</dbReference>
<keyword evidence="16" id="KW-0170">Cobalt</keyword>
<comment type="subunit">
    <text evidence="6">Monomer.</text>
</comment>
<evidence type="ECO:0000256" key="20">
    <source>
        <dbReference type="RuleBase" id="RU004190"/>
    </source>
</evidence>
<evidence type="ECO:0000256" key="12">
    <source>
        <dbReference type="ARBA" id="ARBA00022841"/>
    </source>
</evidence>
<dbReference type="InterPro" id="IPR014710">
    <property type="entry name" value="RmlC-like_jellyroll"/>
</dbReference>
<dbReference type="OrthoDB" id="9806359at2"/>
<dbReference type="GO" id="GO:0004475">
    <property type="term" value="F:mannose-1-phosphate guanylyltransferase (GTP) activity"/>
    <property type="evidence" value="ECO:0007669"/>
    <property type="project" value="UniProtKB-EC"/>
</dbReference>
<proteinExistence type="inferred from homology"/>
<evidence type="ECO:0000256" key="14">
    <source>
        <dbReference type="ARBA" id="ARBA00023235"/>
    </source>
</evidence>
<evidence type="ECO:0000256" key="1">
    <source>
        <dbReference type="ARBA" id="ARBA00000757"/>
    </source>
</evidence>
<comment type="similarity">
    <text evidence="5 20">Belongs to the mannose-6-phosphate isomerase type 2 family.</text>
</comment>
<evidence type="ECO:0000256" key="6">
    <source>
        <dbReference type="ARBA" id="ARBA00011245"/>
    </source>
</evidence>
<dbReference type="PANTHER" id="PTHR46390">
    <property type="entry name" value="MANNOSE-1-PHOSPHATE GUANYLYLTRANSFERASE"/>
    <property type="match status" value="1"/>
</dbReference>
<dbReference type="RefSeq" id="WP_090538348.1">
    <property type="nucleotide sequence ID" value="NZ_FOYD01000003.1"/>
</dbReference>
<dbReference type="SUPFAM" id="SSF53448">
    <property type="entry name" value="Nucleotide-diphospho-sugar transferases"/>
    <property type="match status" value="1"/>
</dbReference>
<evidence type="ECO:0000256" key="3">
    <source>
        <dbReference type="ARBA" id="ARBA00004666"/>
    </source>
</evidence>
<dbReference type="GO" id="GO:0005525">
    <property type="term" value="F:GTP binding"/>
    <property type="evidence" value="ECO:0007669"/>
    <property type="project" value="UniProtKB-KW"/>
</dbReference>
<dbReference type="FunFam" id="2.60.120.10:FF:000032">
    <property type="entry name" value="Mannose-1-phosphate guanylyltransferase/mannose-6-phosphate isomerase"/>
    <property type="match status" value="1"/>
</dbReference>
<dbReference type="Gene3D" id="2.60.120.10">
    <property type="entry name" value="Jelly Rolls"/>
    <property type="match status" value="1"/>
</dbReference>
<gene>
    <name evidence="24" type="ORF">SAMN05216578_103338</name>
</gene>
<dbReference type="Gene3D" id="3.90.550.10">
    <property type="entry name" value="Spore Coat Polysaccharide Biosynthesis Protein SpsA, Chain A"/>
    <property type="match status" value="1"/>
</dbReference>
<dbReference type="CDD" id="cd02509">
    <property type="entry name" value="GDP-M1P_Guanylyltransferase"/>
    <property type="match status" value="1"/>
</dbReference>
<keyword evidence="12" id="KW-0016">Alginate biosynthesis</keyword>
<dbReference type="InterPro" id="IPR049577">
    <property type="entry name" value="GMPP_N"/>
</dbReference>
<keyword evidence="15" id="KW-0511">Multifunctional enzyme</keyword>
<dbReference type="SUPFAM" id="SSF51182">
    <property type="entry name" value="RmlC-like cupins"/>
    <property type="match status" value="1"/>
</dbReference>
<evidence type="ECO:0000256" key="18">
    <source>
        <dbReference type="ARBA" id="ARBA00057590"/>
    </source>
</evidence>
<comment type="pathway">
    <text evidence="4">Nucleotide-sugar biosynthesis; GDP-alpha-D-mannose biosynthesis; GDP-alpha-D-mannose from alpha-D-mannose 1-phosphate (GTP route): step 1/1.</text>
</comment>
<dbReference type="InterPro" id="IPR051161">
    <property type="entry name" value="Mannose-6P_isomerase_type2"/>
</dbReference>
<sequence>MSLVPVILSGGAGTRLWPVSREGHPKPFIRLPDGQTLLGKTYRRAAALLPDGGTIVTVTNREHYFSSKDQLLEVVTGQHHQAHYLLEPEGRNTAAAIAHAALALAASHGEDTVLVVMAADHLIENEGAFCQTMGHARQLAEQGYLVTCGIVPTRAETGFGYIETGSPLDDWGGSRVARFVEKPDLTTAQEYLRSGQFLWNAGIFCFRIDTFLTELRLHAPGILDAAELCLNASPAHDSGGIRLQELHCESFVQLPDISIDYALMEHSSRVAVVPSAFDWSDIGSWTALGDLVPADKQGNRVTGDALLEDTRNTLVHSESRLVATLGLEDLIIVDTDDAVLIARADRVQDVGRIAKRLKHEKHPAYHLHNTVNRPWGSYTVLEEGPRFKIKRIVVKPGAALSLQLHHHRSEHWIVVQGMAQIVNGSDQPRMVNTNESTFIPAGHKHRLSNPGVIDLVLIEVQSGEYLGEDDIVRLDDKYGRAT</sequence>
<dbReference type="Pfam" id="PF01050">
    <property type="entry name" value="MannoseP_isomer"/>
    <property type="match status" value="1"/>
</dbReference>
<comment type="catalytic activity">
    <reaction evidence="1">
        <text>D-mannose 6-phosphate = D-fructose 6-phosphate</text>
        <dbReference type="Rhea" id="RHEA:12356"/>
        <dbReference type="ChEBI" id="CHEBI:58735"/>
        <dbReference type="ChEBI" id="CHEBI:61527"/>
        <dbReference type="EC" id="5.3.1.8"/>
    </reaction>
</comment>
<comment type="catalytic activity">
    <reaction evidence="17">
        <text>alpha-D-mannose 1-phosphate + GTP + H(+) = GDP-alpha-D-mannose + diphosphate</text>
        <dbReference type="Rhea" id="RHEA:15229"/>
        <dbReference type="ChEBI" id="CHEBI:15378"/>
        <dbReference type="ChEBI" id="CHEBI:33019"/>
        <dbReference type="ChEBI" id="CHEBI:37565"/>
        <dbReference type="ChEBI" id="CHEBI:57527"/>
        <dbReference type="ChEBI" id="CHEBI:58409"/>
        <dbReference type="EC" id="2.7.7.13"/>
    </reaction>
</comment>
<evidence type="ECO:0000256" key="13">
    <source>
        <dbReference type="ARBA" id="ARBA00023134"/>
    </source>
</evidence>
<evidence type="ECO:0000259" key="23">
    <source>
        <dbReference type="Pfam" id="PF22640"/>
    </source>
</evidence>
<organism evidence="24 25">
    <name type="scientific">Halopseudomonas formosensis</name>
    <dbReference type="NCBI Taxonomy" id="1002526"/>
    <lineage>
        <taxon>Bacteria</taxon>
        <taxon>Pseudomonadati</taxon>
        <taxon>Pseudomonadota</taxon>
        <taxon>Gammaproteobacteria</taxon>
        <taxon>Pseudomonadales</taxon>
        <taxon>Pseudomonadaceae</taxon>
        <taxon>Halopseudomonas</taxon>
    </lineage>
</organism>
<evidence type="ECO:0000256" key="8">
    <source>
        <dbReference type="ARBA" id="ARBA00012387"/>
    </source>
</evidence>
<evidence type="ECO:0000256" key="16">
    <source>
        <dbReference type="ARBA" id="ARBA00023285"/>
    </source>
</evidence>
<dbReference type="EC" id="5.3.1.8" evidence="7"/>
<dbReference type="EMBL" id="FOYD01000003">
    <property type="protein sequence ID" value="SFQ78018.1"/>
    <property type="molecule type" value="Genomic_DNA"/>
</dbReference>
<dbReference type="NCBIfam" id="TIGR01479">
    <property type="entry name" value="GMP_PMI"/>
    <property type="match status" value="1"/>
</dbReference>
<dbReference type="InterPro" id="IPR029044">
    <property type="entry name" value="Nucleotide-diphossugar_trans"/>
</dbReference>
<evidence type="ECO:0000313" key="24">
    <source>
        <dbReference type="EMBL" id="SFQ78018.1"/>
    </source>
</evidence>
<dbReference type="CDD" id="cd02213">
    <property type="entry name" value="cupin_PMI_typeII_C"/>
    <property type="match status" value="1"/>
</dbReference>
<dbReference type="STRING" id="1002526.SAMN05216578_103338"/>
<protein>
    <recommendedName>
        <fullName evidence="19">Alginate biosynthesis protein AlgA</fullName>
        <ecNumber evidence="8">2.7.7.13</ecNumber>
        <ecNumber evidence="7">5.3.1.8</ecNumber>
    </recommendedName>
</protein>
<dbReference type="EC" id="2.7.7.13" evidence="8"/>
<keyword evidence="13" id="KW-0342">GTP-binding</keyword>
<comment type="function">
    <text evidence="18">Produces a precursor for alginate polymerization. The alginate layer provides a protective barrier against host immune defenses and antibiotics.</text>
</comment>
<evidence type="ECO:0000259" key="22">
    <source>
        <dbReference type="Pfam" id="PF01050"/>
    </source>
</evidence>
<evidence type="ECO:0000256" key="15">
    <source>
        <dbReference type="ARBA" id="ARBA00023268"/>
    </source>
</evidence>
<name>A0A1I6BAR0_9GAMM</name>
<feature type="domain" description="Nucleotidyl transferase" evidence="21">
    <location>
        <begin position="5"/>
        <end position="294"/>
    </location>
</feature>
<comment type="cofactor">
    <cofactor evidence="2">
        <name>Co(2+)</name>
        <dbReference type="ChEBI" id="CHEBI:48828"/>
    </cofactor>
</comment>
<dbReference type="InterPro" id="IPR001538">
    <property type="entry name" value="Man6P_isomerase-2_C"/>
</dbReference>
<evidence type="ECO:0000256" key="4">
    <source>
        <dbReference type="ARBA" id="ARBA00004823"/>
    </source>
</evidence>
<dbReference type="FunFam" id="3.90.550.10:FF:000046">
    <property type="entry name" value="Mannose-1-phosphate guanylyltransferase (GDP)"/>
    <property type="match status" value="1"/>
</dbReference>
<dbReference type="InterPro" id="IPR054566">
    <property type="entry name" value="ManC/GMP-like_b-helix"/>
</dbReference>
<comment type="pathway">
    <text evidence="3">Nucleotide-sugar biosynthesis; GDP-alpha-D-mannose biosynthesis; alpha-D-mannose 1-phosphate from D-fructose 6-phosphate: step 1/2.</text>
</comment>
<evidence type="ECO:0000256" key="9">
    <source>
        <dbReference type="ARBA" id="ARBA00022679"/>
    </source>
</evidence>
<keyword evidence="14" id="KW-0413">Isomerase</keyword>
<feature type="domain" description="MannoseP isomerase/GMP-like beta-helix" evidence="23">
    <location>
        <begin position="309"/>
        <end position="357"/>
    </location>
</feature>
<evidence type="ECO:0000256" key="5">
    <source>
        <dbReference type="ARBA" id="ARBA00006115"/>
    </source>
</evidence>
<evidence type="ECO:0000313" key="25">
    <source>
        <dbReference type="Proteomes" id="UP000242815"/>
    </source>
</evidence>
<evidence type="ECO:0000256" key="11">
    <source>
        <dbReference type="ARBA" id="ARBA00022741"/>
    </source>
</evidence>
<dbReference type="Pfam" id="PF00483">
    <property type="entry name" value="NTP_transferase"/>
    <property type="match status" value="1"/>
</dbReference>
<dbReference type="InterPro" id="IPR006375">
    <property type="entry name" value="Man1P_GuaTrfase/Man6P_Isoase"/>
</dbReference>
<evidence type="ECO:0000256" key="7">
    <source>
        <dbReference type="ARBA" id="ARBA00011956"/>
    </source>
</evidence>
<dbReference type="Proteomes" id="UP000242815">
    <property type="component" value="Unassembled WGS sequence"/>
</dbReference>